<dbReference type="AlphaFoldDB" id="E9ECG4"/>
<dbReference type="OrthoDB" id="4388755at2759"/>
<feature type="region of interest" description="Disordered" evidence="1">
    <location>
        <begin position="295"/>
        <end position="319"/>
    </location>
</feature>
<sequence>MSSTKTSGTKISSTKASTTKTPATKASSRKKSTPKASTALESTTKGSSTTTSSAKVSSTKVSSPKTSTTKRRGTKATRSKAPSSKTSTTKTSAIKTSSAKASSTGSPVVATSSTKISTTKTSSTKSATTKTSTAQISSTKVSSAKTSSTKAPRAKSSTTKIARTKSAAATTSTTKTTSGKVSRTKTLSTKTSSSKASTTKMSSSRVSSAKSSITNQVVIKQQGIKPIYYHHKHQSIKLKKDKLNGYKHAGAKREENKPLYSDQHQSTKLDEDKLNYNYKHQSTKLVYCHEHFTDTKKQKTKNEEEAKNKATKNKGIKNQGSECTKDELVYYFHHEQLTAAKHKGIKHASAKSTQQVTPGQGVVEHNINDKPRRGQIPQGLPDAHNDPSRDYRSFQPSYFQRRRPMETRVVDSIYIRDDGTNLTLANAAIEYRAFLYACQDGWYTFHSYRSDDITLMWFGPKAYRGWTRQNADISQFYFGDNEPKRVSRMLKAGTHYPIRVMWGNLGSVAELSLRIQGPDGRELFGNYLTTEACDGSYPKFAPFGRER</sequence>
<evidence type="ECO:0000256" key="1">
    <source>
        <dbReference type="SAM" id="MobiDB-lite"/>
    </source>
</evidence>
<dbReference type="InterPro" id="IPR037524">
    <property type="entry name" value="PA14/GLEYA"/>
</dbReference>
<dbReference type="PROSITE" id="PS51820">
    <property type="entry name" value="PA14"/>
    <property type="match status" value="1"/>
</dbReference>
<dbReference type="Proteomes" id="UP000002499">
    <property type="component" value="Unassembled WGS sequence"/>
</dbReference>
<dbReference type="Pfam" id="PF10528">
    <property type="entry name" value="GLEYA"/>
    <property type="match status" value="1"/>
</dbReference>
<gene>
    <name evidence="3" type="ORF">MAC_07562</name>
</gene>
<name>E9ECG4_METAQ</name>
<evidence type="ECO:0000313" key="3">
    <source>
        <dbReference type="EMBL" id="EFY86417.1"/>
    </source>
</evidence>
<feature type="region of interest" description="Disordered" evidence="1">
    <location>
        <begin position="343"/>
        <end position="397"/>
    </location>
</feature>
<feature type="region of interest" description="Disordered" evidence="1">
    <location>
        <begin position="1"/>
        <end position="213"/>
    </location>
</feature>
<protein>
    <recommendedName>
        <fullName evidence="2">PA14 domain-containing protein</fullName>
    </recommendedName>
</protein>
<feature type="compositionally biased region" description="Low complexity" evidence="1">
    <location>
        <begin position="1"/>
        <end position="26"/>
    </location>
</feature>
<reference evidence="3 4" key="1">
    <citation type="journal article" date="2011" name="PLoS Genet.">
        <title>Genome sequencing and comparative transcriptomics of the model entomopathogenic fungi Metarhizium anisopliae and M. acridum.</title>
        <authorList>
            <person name="Gao Q."/>
            <person name="Jin K."/>
            <person name="Ying S.H."/>
            <person name="Zhang Y."/>
            <person name="Xiao G."/>
            <person name="Shang Y."/>
            <person name="Duan Z."/>
            <person name="Hu X."/>
            <person name="Xie X.Q."/>
            <person name="Zhou G."/>
            <person name="Peng G."/>
            <person name="Luo Z."/>
            <person name="Huang W."/>
            <person name="Wang B."/>
            <person name="Fang W."/>
            <person name="Wang S."/>
            <person name="Zhong Y."/>
            <person name="Ma L.J."/>
            <person name="St Leger R.J."/>
            <person name="Zhao G.P."/>
            <person name="Pei Y."/>
            <person name="Feng M.G."/>
            <person name="Xia Y."/>
            <person name="Wang C."/>
        </authorList>
    </citation>
    <scope>NUCLEOTIDE SEQUENCE [LARGE SCALE GENOMIC DNA]</scope>
    <source>
        <strain evidence="3 4">CQMa 102</strain>
    </source>
</reference>
<feature type="compositionally biased region" description="Basic and acidic residues" evidence="1">
    <location>
        <begin position="295"/>
        <end position="308"/>
    </location>
</feature>
<organism evidence="4">
    <name type="scientific">Metarhizium acridum (strain CQMa 102)</name>
    <dbReference type="NCBI Taxonomy" id="655827"/>
    <lineage>
        <taxon>Eukaryota</taxon>
        <taxon>Fungi</taxon>
        <taxon>Dikarya</taxon>
        <taxon>Ascomycota</taxon>
        <taxon>Pezizomycotina</taxon>
        <taxon>Sordariomycetes</taxon>
        <taxon>Hypocreomycetidae</taxon>
        <taxon>Hypocreales</taxon>
        <taxon>Clavicipitaceae</taxon>
        <taxon>Metarhizium</taxon>
    </lineage>
</organism>
<dbReference type="eggNOG" id="KOG1216">
    <property type="taxonomic scope" value="Eukaryota"/>
</dbReference>
<feature type="compositionally biased region" description="Basic and acidic residues" evidence="1">
    <location>
        <begin position="383"/>
        <end position="392"/>
    </location>
</feature>
<feature type="compositionally biased region" description="Basic residues" evidence="1">
    <location>
        <begin position="68"/>
        <end position="78"/>
    </location>
</feature>
<keyword evidence="4" id="KW-1185">Reference proteome</keyword>
<evidence type="ECO:0000313" key="4">
    <source>
        <dbReference type="Proteomes" id="UP000002499"/>
    </source>
</evidence>
<dbReference type="Gene3D" id="2.60.120.1560">
    <property type="match status" value="1"/>
</dbReference>
<proteinExistence type="predicted"/>
<dbReference type="EMBL" id="GL698548">
    <property type="protein sequence ID" value="EFY86417.1"/>
    <property type="molecule type" value="Genomic_DNA"/>
</dbReference>
<dbReference type="InterPro" id="IPR018871">
    <property type="entry name" value="GLEYA_adhesin_domain"/>
</dbReference>
<dbReference type="HOGENOM" id="CLU_442845_0_0_1"/>
<evidence type="ECO:0000259" key="2">
    <source>
        <dbReference type="PROSITE" id="PS51820"/>
    </source>
</evidence>
<feature type="compositionally biased region" description="Low complexity" evidence="1">
    <location>
        <begin position="79"/>
        <end position="212"/>
    </location>
</feature>
<dbReference type="InParanoid" id="E9ECG4"/>
<feature type="domain" description="PA14" evidence="2">
    <location>
        <begin position="384"/>
        <end position="529"/>
    </location>
</feature>
<accession>E9ECG4</accession>
<feature type="compositionally biased region" description="Low complexity" evidence="1">
    <location>
        <begin position="34"/>
        <end position="67"/>
    </location>
</feature>